<feature type="transmembrane region" description="Helical" evidence="5">
    <location>
        <begin position="6"/>
        <end position="25"/>
    </location>
</feature>
<feature type="transmembrane region" description="Helical" evidence="5">
    <location>
        <begin position="46"/>
        <end position="65"/>
    </location>
</feature>
<evidence type="ECO:0000256" key="5">
    <source>
        <dbReference type="SAM" id="Phobius"/>
    </source>
</evidence>
<evidence type="ECO:0000256" key="2">
    <source>
        <dbReference type="ARBA" id="ARBA00022692"/>
    </source>
</evidence>
<sequence>MSAGVLWFGLLLLATGIERLVELVISTRNARWAFARGGVEHGQRHFPWMVALHTALIFASFAEVVLADRPFLPLLGWTALAVTLLSQALRYWCITTLGRQWNTRVIVVPGLTLVSRGPYRWLRHPNYVAVIAEGVALPLVHTAWVTALVFTVLNAILLFGVRIPVEERALRAAAPS</sequence>
<keyword evidence="3 5" id="KW-1133">Transmembrane helix</keyword>
<feature type="transmembrane region" description="Helical" evidence="5">
    <location>
        <begin position="139"/>
        <end position="161"/>
    </location>
</feature>
<keyword evidence="7" id="KW-1185">Reference proteome</keyword>
<keyword evidence="6" id="KW-0808">Transferase</keyword>
<keyword evidence="2 5" id="KW-0812">Transmembrane</keyword>
<gene>
    <name evidence="6" type="ORF">GCM10025866_23540</name>
</gene>
<feature type="transmembrane region" description="Helical" evidence="5">
    <location>
        <begin position="101"/>
        <end position="119"/>
    </location>
</feature>
<evidence type="ECO:0000256" key="3">
    <source>
        <dbReference type="ARBA" id="ARBA00022989"/>
    </source>
</evidence>
<proteinExistence type="predicted"/>
<dbReference type="InterPro" id="IPR052527">
    <property type="entry name" value="Metal_cation-efflux_comp"/>
</dbReference>
<keyword evidence="4 5" id="KW-0472">Membrane</keyword>
<evidence type="ECO:0000313" key="6">
    <source>
        <dbReference type="EMBL" id="BDZ46445.1"/>
    </source>
</evidence>
<dbReference type="InterPro" id="IPR007269">
    <property type="entry name" value="ICMT_MeTrfase"/>
</dbReference>
<dbReference type="PANTHER" id="PTHR43847">
    <property type="entry name" value="BLL3993 PROTEIN"/>
    <property type="match status" value="1"/>
</dbReference>
<evidence type="ECO:0000256" key="1">
    <source>
        <dbReference type="ARBA" id="ARBA00004141"/>
    </source>
</evidence>
<dbReference type="Pfam" id="PF04140">
    <property type="entry name" value="ICMT"/>
    <property type="match status" value="1"/>
</dbReference>
<dbReference type="EMBL" id="AP027731">
    <property type="protein sequence ID" value="BDZ46445.1"/>
    <property type="molecule type" value="Genomic_DNA"/>
</dbReference>
<dbReference type="PANTHER" id="PTHR43847:SF1">
    <property type="entry name" value="BLL3993 PROTEIN"/>
    <property type="match status" value="1"/>
</dbReference>
<reference evidence="7" key="1">
    <citation type="journal article" date="2019" name="Int. J. Syst. Evol. Microbiol.">
        <title>The Global Catalogue of Microorganisms (GCM) 10K type strain sequencing project: providing services to taxonomists for standard genome sequencing and annotation.</title>
        <authorList>
            <consortium name="The Broad Institute Genomics Platform"/>
            <consortium name="The Broad Institute Genome Sequencing Center for Infectious Disease"/>
            <person name="Wu L."/>
            <person name="Ma J."/>
        </authorList>
    </citation>
    <scope>NUCLEOTIDE SEQUENCE [LARGE SCALE GENOMIC DNA]</scope>
    <source>
        <strain evidence="7">NBRC 108725</strain>
    </source>
</reference>
<keyword evidence="6" id="KW-0489">Methyltransferase</keyword>
<feature type="transmembrane region" description="Helical" evidence="5">
    <location>
        <begin position="71"/>
        <end position="89"/>
    </location>
</feature>
<dbReference type="Proteomes" id="UP001321498">
    <property type="component" value="Chromosome"/>
</dbReference>
<evidence type="ECO:0000313" key="7">
    <source>
        <dbReference type="Proteomes" id="UP001321498"/>
    </source>
</evidence>
<comment type="subcellular location">
    <subcellularLocation>
        <location evidence="1">Membrane</location>
        <topology evidence="1">Multi-pass membrane protein</topology>
    </subcellularLocation>
</comment>
<name>A0ABM8GDT3_9MICO</name>
<dbReference type="RefSeq" id="WP_286276511.1">
    <property type="nucleotide sequence ID" value="NZ_AP027731.1"/>
</dbReference>
<dbReference type="GO" id="GO:0032259">
    <property type="term" value="P:methylation"/>
    <property type="evidence" value="ECO:0007669"/>
    <property type="project" value="UniProtKB-KW"/>
</dbReference>
<accession>A0ABM8GDT3</accession>
<organism evidence="6 7">
    <name type="scientific">Naasia aerilata</name>
    <dbReference type="NCBI Taxonomy" id="1162966"/>
    <lineage>
        <taxon>Bacteria</taxon>
        <taxon>Bacillati</taxon>
        <taxon>Actinomycetota</taxon>
        <taxon>Actinomycetes</taxon>
        <taxon>Micrococcales</taxon>
        <taxon>Microbacteriaceae</taxon>
        <taxon>Naasia</taxon>
    </lineage>
</organism>
<protein>
    <submittedName>
        <fullName evidence="6">Isoprenylcysteine carboxyl methyltransferase</fullName>
    </submittedName>
</protein>
<dbReference type="GO" id="GO:0008168">
    <property type="term" value="F:methyltransferase activity"/>
    <property type="evidence" value="ECO:0007669"/>
    <property type="project" value="UniProtKB-KW"/>
</dbReference>
<dbReference type="Gene3D" id="1.20.120.1630">
    <property type="match status" value="1"/>
</dbReference>
<evidence type="ECO:0000256" key="4">
    <source>
        <dbReference type="ARBA" id="ARBA00023136"/>
    </source>
</evidence>